<accession>A0ABP0UUF8</accession>
<name>A0ABP0UUF8_9BRYO</name>
<feature type="coiled-coil region" evidence="1">
    <location>
        <begin position="135"/>
        <end position="222"/>
    </location>
</feature>
<feature type="transmembrane region" description="Helical" evidence="3">
    <location>
        <begin position="1167"/>
        <end position="1186"/>
    </location>
</feature>
<sequence length="1200" mass="135473">MVEPEPEPLNVWEEATSPSSPLSSVSSFQQMREQRHRKLQASQEHRREGRRLQAECHELRRRVEELALLESHLLKDISKEIYGTLKPKSRNLSKENSPVSEIAAEKSPEGFIHHSEQSLKELAAENVIKEDPIILKKLQQELSQIQSLATHERAALDRATRKLEAHFLEQRVYTELEEDERALKDSEEEESRLKTASVERELRSLSRDIARLKQLCQDLGDDLGTFSCKGRNGSGKGVTAQNDNEEISKIQKNPVLVELERLQGEKAELEKEAKDRHGILGMHHGDKGSMESMLARSTGFDKGVHWSTTSSEFDSKCLEDDYRLASYSGEISSVNSTTSENLMPKHEGRSNLLSSVTKRLDFGAPETDLNFMEPPGSINIGDRSGKAFIDVNRDDGEVEDGWGEIEDLNSDAKDLGLELQKMEADSHTTHVLVQLQNAREGFEQEVSDVKDSIAGKTEEGDNEWTWGSQEEVYQASNDPSNLEQFVPEMAEPYSASQMDGNVLMQDFELAKSGSAVDKLKGIAFESREIGPPKKPQIANEEKRVNESSPDMDGKDSEDNSELPLFWKMDKNVEPSYSRDSTLLLQEHQLPEAGNIDELVRGTSHEKDEMCCIDMSELPQLRNQNETEKISSETDPSISLQEPEAGNWDRLIEGTVQDMDGAIPPDILALPPHRSQDEEGKEIASDTDQNISLQEPEAGNRDELLDGTVHNMDKTFPPDILPSPPHKNQDEEGKEILSDRDWNQSIEHEFLQAADEENFAVEEIFEGNANDVETFPVDMSELPLNKDEIETISSKREESIALQEHKSFQVHDVSDLGKTSPYVNANPTPEVSESYKLTEIDDDNSELPSEMGQQNTLQEHGDADDLLKEIASEIQEPNFFLQEEDEEFMLHEHVIHESGTTDEKVNKMGIEFDVTLEDSFNDKVQMLLPQDGGLPQICNEDGKLEEIPFKVEYRTDLLTERPKAEFEGFCDLHYTSASEMLPESEVSKGGKKLLQDHAMSQSRDAGDELDGMSPDYEDAGASSRGMNKAKLSEDIECSKNQAEKLRGLVGPIDELANDIQRQQKEELDQRLDIEYKEWVQNEAQQEALREALPVSVMPWSEETEKVSLILEHQQVLLQNQVEQAEKLQCAAEKRVNTLNDQIQDLEVICDVAQSIESVVVCKDEALQFMLWTIVQALLLWLSLLVWLNRFMDPMEGSLRPT</sequence>
<keyword evidence="3" id="KW-0472">Membrane</keyword>
<feature type="compositionally biased region" description="Low complexity" evidence="2">
    <location>
        <begin position="17"/>
        <end position="27"/>
    </location>
</feature>
<evidence type="ECO:0000256" key="2">
    <source>
        <dbReference type="SAM" id="MobiDB-lite"/>
    </source>
</evidence>
<proteinExistence type="predicted"/>
<dbReference type="Proteomes" id="UP001497512">
    <property type="component" value="Chromosome 6"/>
</dbReference>
<keyword evidence="5" id="KW-1185">Reference proteome</keyword>
<reference evidence="4" key="1">
    <citation type="submission" date="2024-02" db="EMBL/GenBank/DDBJ databases">
        <authorList>
            <consortium name="ELIXIR-Norway"/>
            <consortium name="Elixir Norway"/>
        </authorList>
    </citation>
    <scope>NUCLEOTIDE SEQUENCE</scope>
</reference>
<feature type="region of interest" description="Disordered" evidence="2">
    <location>
        <begin position="1"/>
        <end position="50"/>
    </location>
</feature>
<evidence type="ECO:0000313" key="4">
    <source>
        <dbReference type="EMBL" id="CAK9228940.1"/>
    </source>
</evidence>
<evidence type="ECO:0000256" key="3">
    <source>
        <dbReference type="SAM" id="Phobius"/>
    </source>
</evidence>
<gene>
    <name evidence="4" type="ORF">CSSPTR1EN2_LOCUS19484</name>
</gene>
<feature type="compositionally biased region" description="Acidic residues" evidence="2">
    <location>
        <begin position="1006"/>
        <end position="1017"/>
    </location>
</feature>
<organism evidence="4 5">
    <name type="scientific">Sphagnum troendelagicum</name>
    <dbReference type="NCBI Taxonomy" id="128251"/>
    <lineage>
        <taxon>Eukaryota</taxon>
        <taxon>Viridiplantae</taxon>
        <taxon>Streptophyta</taxon>
        <taxon>Embryophyta</taxon>
        <taxon>Bryophyta</taxon>
        <taxon>Sphagnophytina</taxon>
        <taxon>Sphagnopsida</taxon>
        <taxon>Sphagnales</taxon>
        <taxon>Sphagnaceae</taxon>
        <taxon>Sphagnum</taxon>
    </lineage>
</organism>
<keyword evidence="3" id="KW-1133">Transmembrane helix</keyword>
<keyword evidence="1" id="KW-0175">Coiled coil</keyword>
<keyword evidence="3" id="KW-0812">Transmembrane</keyword>
<protein>
    <submittedName>
        <fullName evidence="4">Uncharacterized protein</fullName>
    </submittedName>
</protein>
<feature type="region of interest" description="Disordered" evidence="2">
    <location>
        <begin position="670"/>
        <end position="699"/>
    </location>
</feature>
<dbReference type="EMBL" id="OZ019898">
    <property type="protein sequence ID" value="CAK9228940.1"/>
    <property type="molecule type" value="Genomic_DNA"/>
</dbReference>
<feature type="region of interest" description="Disordered" evidence="2">
    <location>
        <begin position="714"/>
        <end position="735"/>
    </location>
</feature>
<feature type="compositionally biased region" description="Basic and acidic residues" evidence="2">
    <location>
        <begin position="726"/>
        <end position="735"/>
    </location>
</feature>
<feature type="compositionally biased region" description="Basic and acidic residues" evidence="2">
    <location>
        <begin position="539"/>
        <end position="557"/>
    </location>
</feature>
<feature type="coiled-coil region" evidence="1">
    <location>
        <begin position="405"/>
        <end position="452"/>
    </location>
</feature>
<feature type="region of interest" description="Disordered" evidence="2">
    <location>
        <begin position="996"/>
        <end position="1023"/>
    </location>
</feature>
<feature type="region of interest" description="Disordered" evidence="2">
    <location>
        <begin position="526"/>
        <end position="560"/>
    </location>
</feature>
<feature type="compositionally biased region" description="Basic and acidic residues" evidence="2">
    <location>
        <begin position="673"/>
        <end position="683"/>
    </location>
</feature>
<evidence type="ECO:0000256" key="1">
    <source>
        <dbReference type="SAM" id="Coils"/>
    </source>
</evidence>
<evidence type="ECO:0000313" key="5">
    <source>
        <dbReference type="Proteomes" id="UP001497512"/>
    </source>
</evidence>